<evidence type="ECO:0000313" key="11">
    <source>
        <dbReference type="EMBL" id="KAK9713152.1"/>
    </source>
</evidence>
<feature type="region of interest" description="Disordered" evidence="8">
    <location>
        <begin position="264"/>
        <end position="284"/>
    </location>
</feature>
<evidence type="ECO:0000259" key="9">
    <source>
        <dbReference type="PROSITE" id="PS50011"/>
    </source>
</evidence>
<dbReference type="GO" id="GO:0016567">
    <property type="term" value="P:protein ubiquitination"/>
    <property type="evidence" value="ECO:0007669"/>
    <property type="project" value="InterPro"/>
</dbReference>
<keyword evidence="12" id="KW-1185">Reference proteome</keyword>
<dbReference type="PROSITE" id="PS51698">
    <property type="entry name" value="U_BOX"/>
    <property type="match status" value="1"/>
</dbReference>
<dbReference type="GO" id="GO:0061630">
    <property type="term" value="F:ubiquitin protein ligase activity"/>
    <property type="evidence" value="ECO:0007669"/>
    <property type="project" value="UniProtKB-EC"/>
</dbReference>
<evidence type="ECO:0000256" key="5">
    <source>
        <dbReference type="ARBA" id="ARBA00022679"/>
    </source>
</evidence>
<dbReference type="InterPro" id="IPR011009">
    <property type="entry name" value="Kinase-like_dom_sf"/>
</dbReference>
<comment type="caution">
    <text evidence="11">The sequence shown here is derived from an EMBL/GenBank/DDBJ whole genome shotgun (WGS) entry which is preliminary data.</text>
</comment>
<proteinExistence type="predicted"/>
<feature type="coiled-coil region" evidence="7">
    <location>
        <begin position="407"/>
        <end position="441"/>
    </location>
</feature>
<name>A0AAW1K6A1_SAPOF</name>
<dbReference type="PANTHER" id="PTHR45647">
    <property type="entry name" value="OS02G0152300 PROTEIN"/>
    <property type="match status" value="1"/>
</dbReference>
<evidence type="ECO:0000256" key="8">
    <source>
        <dbReference type="SAM" id="MobiDB-lite"/>
    </source>
</evidence>
<comment type="pathway">
    <text evidence="3">Protein modification; protein ubiquitination.</text>
</comment>
<dbReference type="SUPFAM" id="SSF56112">
    <property type="entry name" value="Protein kinase-like (PK-like)"/>
    <property type="match status" value="1"/>
</dbReference>
<reference evidence="11" key="1">
    <citation type="submission" date="2024-03" db="EMBL/GenBank/DDBJ databases">
        <title>WGS assembly of Saponaria officinalis var. Norfolk2.</title>
        <authorList>
            <person name="Jenkins J."/>
            <person name="Shu S."/>
            <person name="Grimwood J."/>
            <person name="Barry K."/>
            <person name="Goodstein D."/>
            <person name="Schmutz J."/>
            <person name="Leebens-Mack J."/>
            <person name="Osbourn A."/>
        </authorList>
    </citation>
    <scope>NUCLEOTIDE SEQUENCE [LARGE SCALE GENOMIC DNA]</scope>
    <source>
        <strain evidence="11">JIC</strain>
    </source>
</reference>
<organism evidence="11 12">
    <name type="scientific">Saponaria officinalis</name>
    <name type="common">Common soapwort</name>
    <name type="synonym">Lychnis saponaria</name>
    <dbReference type="NCBI Taxonomy" id="3572"/>
    <lineage>
        <taxon>Eukaryota</taxon>
        <taxon>Viridiplantae</taxon>
        <taxon>Streptophyta</taxon>
        <taxon>Embryophyta</taxon>
        <taxon>Tracheophyta</taxon>
        <taxon>Spermatophyta</taxon>
        <taxon>Magnoliopsida</taxon>
        <taxon>eudicotyledons</taxon>
        <taxon>Gunneridae</taxon>
        <taxon>Pentapetalae</taxon>
        <taxon>Caryophyllales</taxon>
        <taxon>Caryophyllaceae</taxon>
        <taxon>Caryophylleae</taxon>
        <taxon>Saponaria</taxon>
    </lineage>
</organism>
<dbReference type="InterPro" id="IPR003613">
    <property type="entry name" value="Ubox_domain"/>
</dbReference>
<dbReference type="GO" id="GO:0004672">
    <property type="term" value="F:protein kinase activity"/>
    <property type="evidence" value="ECO:0007669"/>
    <property type="project" value="InterPro"/>
</dbReference>
<evidence type="ECO:0000313" key="12">
    <source>
        <dbReference type="Proteomes" id="UP001443914"/>
    </source>
</evidence>
<dbReference type="Proteomes" id="UP001443914">
    <property type="component" value="Unassembled WGS sequence"/>
</dbReference>
<dbReference type="Pfam" id="PF04564">
    <property type="entry name" value="U-box"/>
    <property type="match status" value="1"/>
</dbReference>
<accession>A0AAW1K6A1</accession>
<dbReference type="EMBL" id="JBDFQZ010000006">
    <property type="protein sequence ID" value="KAK9713152.1"/>
    <property type="molecule type" value="Genomic_DNA"/>
</dbReference>
<keyword evidence="7" id="KW-0175">Coiled coil</keyword>
<dbReference type="SMART" id="SM00504">
    <property type="entry name" value="Ubox"/>
    <property type="match status" value="1"/>
</dbReference>
<dbReference type="InterPro" id="IPR001245">
    <property type="entry name" value="Ser-Thr/Tyr_kinase_cat_dom"/>
</dbReference>
<feature type="domain" description="Protein kinase" evidence="9">
    <location>
        <begin position="475"/>
        <end position="728"/>
    </location>
</feature>
<dbReference type="EC" id="2.3.2.27" evidence="4"/>
<dbReference type="InterPro" id="IPR013083">
    <property type="entry name" value="Znf_RING/FYVE/PHD"/>
</dbReference>
<dbReference type="Gene3D" id="3.30.200.20">
    <property type="entry name" value="Phosphorylase Kinase, domain 1"/>
    <property type="match status" value="1"/>
</dbReference>
<comment type="function">
    <text evidence="2">Functions as an E3 ubiquitin ligase.</text>
</comment>
<evidence type="ECO:0000256" key="3">
    <source>
        <dbReference type="ARBA" id="ARBA00004906"/>
    </source>
</evidence>
<dbReference type="SUPFAM" id="SSF57850">
    <property type="entry name" value="RING/U-box"/>
    <property type="match status" value="1"/>
</dbReference>
<dbReference type="CDD" id="cd16655">
    <property type="entry name" value="RING-Ubox_WDSUB1-like"/>
    <property type="match status" value="1"/>
</dbReference>
<feature type="domain" description="U-box" evidence="10">
    <location>
        <begin position="740"/>
        <end position="812"/>
    </location>
</feature>
<evidence type="ECO:0000259" key="10">
    <source>
        <dbReference type="PROSITE" id="PS51698"/>
    </source>
</evidence>
<comment type="catalytic activity">
    <reaction evidence="1">
        <text>S-ubiquitinyl-[E2 ubiquitin-conjugating enzyme]-L-cysteine + [acceptor protein]-L-lysine = [E2 ubiquitin-conjugating enzyme]-L-cysteine + N(6)-ubiquitinyl-[acceptor protein]-L-lysine.</text>
        <dbReference type="EC" id="2.3.2.27"/>
    </reaction>
</comment>
<dbReference type="Pfam" id="PF07714">
    <property type="entry name" value="PK_Tyr_Ser-Thr"/>
    <property type="match status" value="1"/>
</dbReference>
<evidence type="ECO:0000256" key="1">
    <source>
        <dbReference type="ARBA" id="ARBA00000900"/>
    </source>
</evidence>
<evidence type="ECO:0000256" key="4">
    <source>
        <dbReference type="ARBA" id="ARBA00012483"/>
    </source>
</evidence>
<dbReference type="PROSITE" id="PS50011">
    <property type="entry name" value="PROTEIN_KINASE_DOM"/>
    <property type="match status" value="1"/>
</dbReference>
<gene>
    <name evidence="11" type="ORF">RND81_06G007100</name>
</gene>
<dbReference type="Gene3D" id="3.30.40.10">
    <property type="entry name" value="Zinc/RING finger domain, C3HC4 (zinc finger)"/>
    <property type="match status" value="1"/>
</dbReference>
<evidence type="ECO:0000256" key="2">
    <source>
        <dbReference type="ARBA" id="ARBA00003861"/>
    </source>
</evidence>
<dbReference type="AlphaFoldDB" id="A0AAW1K6A1"/>
<evidence type="ECO:0000256" key="7">
    <source>
        <dbReference type="SAM" id="Coils"/>
    </source>
</evidence>
<feature type="compositionally biased region" description="Polar residues" evidence="8">
    <location>
        <begin position="275"/>
        <end position="284"/>
    </location>
</feature>
<dbReference type="InterPro" id="IPR051348">
    <property type="entry name" value="U-box_ubiquitin_ligases"/>
</dbReference>
<dbReference type="InterPro" id="IPR000719">
    <property type="entry name" value="Prot_kinase_dom"/>
</dbReference>
<evidence type="ECO:0000256" key="6">
    <source>
        <dbReference type="ARBA" id="ARBA00022786"/>
    </source>
</evidence>
<dbReference type="PANTHER" id="PTHR45647:SF56">
    <property type="entry name" value="U-BOX DOMAIN-CONTAINING PROTEIN 50-RELATED"/>
    <property type="match status" value="1"/>
</dbReference>
<keyword evidence="5" id="KW-0808">Transferase</keyword>
<sequence length="812" mass="92224">MKNIEKMVVHEKIYVALGNEMQEEEALLTLDWVIKKWGSQTHHPISIIILFITSSSSNQFVYTPFGRLPASIVSDERLQILRKCEQEKIDQLFSKYKAFCGKVKAEVHKIDKQDEQIESIVVDLITEHKITKLVMGMIIMRSSSGRSKSANGSFYVHRNKPDYCELYILCRGKLVVLKEENDEGHIEDEQGVVVAKLKQKPSLKGWLGKMLYHGHGKSPIYPSSKSLTSNDPDSPVLRNVNQWEIHEHEIEEYLKELLGSSSKKGKENVEEDESSVNCPSEQNTPDCVEDVSVRIEALKKDIQAAQQMIEFHKNSTNAEIDRQAKALWAICLCNHRSEELEAHITEENAARNDIAKEIDNTKEQLYEILTDVEESKNRLTSLLELQSDLSSKLQVSSLAKLGAETQLEDTATARAELVREIEELRRQKDVFQRRIEFCKEKDAIEEATRMSSDPVSCSYREFSVEEIKLATDDFAKYRRLTCGGEWAGVYKGRINRLSVTIKMLDPDTDIPQELFQAKVRLLANIRHPNIVSFVGFCSELRCLVFEYMHNGCLRDILFSSPKSRTLQWHQRIQIAAQISIGLGFLHQAQPRPIVYGGLNASRVFLDRNLVVKIHPFELSPCCNGDDVQTDVSAFGDLLLQLLIGRNLAVINCGATMIDKQSILEALDDSAGEWPSSLAEEILRLAIKCRSVKLEPDLGLTMSSVTNELIKLKKRADDIINRREYHMGVDDGLCSGEEPTNVPAIFICPIFKVVMDNPHIAADGHSYELEAIEEWLRMGHNTSPVTNQKLNHKHLIPNKNLRFLIEDWRSSTS</sequence>
<protein>
    <recommendedName>
        <fullName evidence="4">RING-type E3 ubiquitin transferase</fullName>
        <ecNumber evidence="4">2.3.2.27</ecNumber>
    </recommendedName>
</protein>
<dbReference type="GO" id="GO:0005524">
    <property type="term" value="F:ATP binding"/>
    <property type="evidence" value="ECO:0007669"/>
    <property type="project" value="InterPro"/>
</dbReference>
<keyword evidence="6" id="KW-0833">Ubl conjugation pathway</keyword>
<dbReference type="Gene3D" id="1.10.510.10">
    <property type="entry name" value="Transferase(Phosphotransferase) domain 1"/>
    <property type="match status" value="1"/>
</dbReference>
<feature type="coiled-coil region" evidence="7">
    <location>
        <begin position="288"/>
        <end position="315"/>
    </location>
</feature>